<protein>
    <submittedName>
        <fullName evidence="2">Uncharacterized protein</fullName>
    </submittedName>
</protein>
<sequence>MLFRTSSHQTITTVFLIAAATSTAAEPNWGCLTQDIFWQRVAENVTEAKQEHELILSGRMHESGYQYSSELHMMMTLFEDGSWVSYDIELDDLATLYCLIDHGAFFSMFDF</sequence>
<proteinExistence type="predicted"/>
<dbReference type="Proteomes" id="UP000199550">
    <property type="component" value="Unassembled WGS sequence"/>
</dbReference>
<accession>A0A1I4HWY4</accession>
<keyword evidence="3" id="KW-1185">Reference proteome</keyword>
<reference evidence="2 3" key="1">
    <citation type="submission" date="2016-10" db="EMBL/GenBank/DDBJ databases">
        <authorList>
            <person name="de Groot N.N."/>
        </authorList>
    </citation>
    <scope>NUCLEOTIDE SEQUENCE [LARGE SCALE GENOMIC DNA]</scope>
    <source>
        <strain evidence="2 3">DSM 16199</strain>
    </source>
</reference>
<name>A0A1I4HWY4_9RHOB</name>
<keyword evidence="1" id="KW-0732">Signal</keyword>
<dbReference type="AlphaFoldDB" id="A0A1I4HWY4"/>
<dbReference type="EMBL" id="FOTF01000020">
    <property type="protein sequence ID" value="SFL46257.1"/>
    <property type="molecule type" value="Genomic_DNA"/>
</dbReference>
<organism evidence="2 3">
    <name type="scientific">Loktanella salsilacus</name>
    <dbReference type="NCBI Taxonomy" id="195913"/>
    <lineage>
        <taxon>Bacteria</taxon>
        <taxon>Pseudomonadati</taxon>
        <taxon>Pseudomonadota</taxon>
        <taxon>Alphaproteobacteria</taxon>
        <taxon>Rhodobacterales</taxon>
        <taxon>Roseobacteraceae</taxon>
        <taxon>Loktanella</taxon>
    </lineage>
</organism>
<evidence type="ECO:0000313" key="2">
    <source>
        <dbReference type="EMBL" id="SFL46257.1"/>
    </source>
</evidence>
<feature type="chain" id="PRO_5011459017" evidence="1">
    <location>
        <begin position="25"/>
        <end position="111"/>
    </location>
</feature>
<gene>
    <name evidence="2" type="ORF">SAMN04488004_12037</name>
</gene>
<evidence type="ECO:0000256" key="1">
    <source>
        <dbReference type="SAM" id="SignalP"/>
    </source>
</evidence>
<feature type="signal peptide" evidence="1">
    <location>
        <begin position="1"/>
        <end position="24"/>
    </location>
</feature>
<evidence type="ECO:0000313" key="3">
    <source>
        <dbReference type="Proteomes" id="UP000199550"/>
    </source>
</evidence>